<dbReference type="InterPro" id="IPR000210">
    <property type="entry name" value="BTB/POZ_dom"/>
</dbReference>
<dbReference type="EMBL" id="CAJNOL010000003">
    <property type="protein sequence ID" value="CAF0727388.1"/>
    <property type="molecule type" value="Genomic_DNA"/>
</dbReference>
<dbReference type="InterPro" id="IPR011333">
    <property type="entry name" value="SKP1/BTB/POZ_sf"/>
</dbReference>
<feature type="domain" description="BTB" evidence="2">
    <location>
        <begin position="212"/>
        <end position="280"/>
    </location>
</feature>
<dbReference type="Pfam" id="PF00651">
    <property type="entry name" value="BTB"/>
    <property type="match status" value="1"/>
</dbReference>
<feature type="region of interest" description="Disordered" evidence="1">
    <location>
        <begin position="1"/>
        <end position="26"/>
    </location>
</feature>
<reference evidence="3" key="1">
    <citation type="submission" date="2021-02" db="EMBL/GenBank/DDBJ databases">
        <authorList>
            <person name="Nowell W R."/>
        </authorList>
    </citation>
    <scope>NUCLEOTIDE SEQUENCE</scope>
</reference>
<dbReference type="PANTHER" id="PTHR24413">
    <property type="entry name" value="SPECKLE-TYPE POZ PROTEIN"/>
    <property type="match status" value="1"/>
</dbReference>
<dbReference type="AlphaFoldDB" id="A0A813MY28"/>
<proteinExistence type="predicted"/>
<accession>A0A813MY28</accession>
<evidence type="ECO:0000313" key="4">
    <source>
        <dbReference type="Proteomes" id="UP000663870"/>
    </source>
</evidence>
<feature type="compositionally biased region" description="Acidic residues" evidence="1">
    <location>
        <begin position="1"/>
        <end position="24"/>
    </location>
</feature>
<evidence type="ECO:0000256" key="1">
    <source>
        <dbReference type="SAM" id="MobiDB-lite"/>
    </source>
</evidence>
<organism evidence="3 4">
    <name type="scientific">Rotaria sordida</name>
    <dbReference type="NCBI Taxonomy" id="392033"/>
    <lineage>
        <taxon>Eukaryota</taxon>
        <taxon>Metazoa</taxon>
        <taxon>Spiralia</taxon>
        <taxon>Gnathifera</taxon>
        <taxon>Rotifera</taxon>
        <taxon>Eurotatoria</taxon>
        <taxon>Bdelloidea</taxon>
        <taxon>Philodinida</taxon>
        <taxon>Philodinidae</taxon>
        <taxon>Rotaria</taxon>
    </lineage>
</organism>
<protein>
    <recommendedName>
        <fullName evidence="2">BTB domain-containing protein</fullName>
    </recommendedName>
</protein>
<gene>
    <name evidence="3" type="ORF">JXQ802_LOCUS231</name>
</gene>
<dbReference type="SMART" id="SM00225">
    <property type="entry name" value="BTB"/>
    <property type="match status" value="1"/>
</dbReference>
<sequence length="401" mass="47002">MSTSDDSDSSSVYEDQDDSSDDENISNTVVTQEQWVKLIEFCSFKTQSNESVTRGIGVEKLCQATDVDFGEKEKIENGWILNNNNQEECLIVSFQTPVFINEIHIYESLNPGSIVKLEILEIQRNKWWTMWQRKSSPEKQSVTHNIFKPMLRRYHIQSNTIRITLDPRYADRIGIQAIKLLGSNIFDVSLNHKSLSQSMIKLYEQAINNINTDVQFIFNDKIINAHRNILCCRSAYFRSLLLNDFIEKFQIKPIELTDIDYETFIEILYFIYTGTYHQTISFDIAMKSMKYSNKINFLTAKNAAIEHICRCLRLDHDLIITVYCQIKNMSPTFDLLLDYIYDLCSEYLHDICKHSDFIKLEKELIIDLICHATERCKIREQEKLKQMTLLHENAINSEEEE</sequence>
<dbReference type="SUPFAM" id="SSF54695">
    <property type="entry name" value="POZ domain"/>
    <property type="match status" value="1"/>
</dbReference>
<dbReference type="PROSITE" id="PS50097">
    <property type="entry name" value="BTB"/>
    <property type="match status" value="1"/>
</dbReference>
<comment type="caution">
    <text evidence="3">The sequence shown here is derived from an EMBL/GenBank/DDBJ whole genome shotgun (WGS) entry which is preliminary data.</text>
</comment>
<dbReference type="CDD" id="cd18186">
    <property type="entry name" value="BTB_POZ_ZBTB_KLHL-like"/>
    <property type="match status" value="1"/>
</dbReference>
<dbReference type="Proteomes" id="UP000663870">
    <property type="component" value="Unassembled WGS sequence"/>
</dbReference>
<name>A0A813MY28_9BILA</name>
<evidence type="ECO:0000313" key="3">
    <source>
        <dbReference type="EMBL" id="CAF0727388.1"/>
    </source>
</evidence>
<evidence type="ECO:0000259" key="2">
    <source>
        <dbReference type="PROSITE" id="PS50097"/>
    </source>
</evidence>
<dbReference type="Gene3D" id="3.30.710.10">
    <property type="entry name" value="Potassium Channel Kv1.1, Chain A"/>
    <property type="match status" value="1"/>
</dbReference>
<keyword evidence="4" id="KW-1185">Reference proteome</keyword>